<dbReference type="RefSeq" id="WP_102695178.1">
    <property type="nucleotide sequence ID" value="NZ_JAKNCL010000001.1"/>
</dbReference>
<dbReference type="Gene3D" id="3.40.50.300">
    <property type="entry name" value="P-loop containing nucleotide triphosphate hydrolases"/>
    <property type="match status" value="1"/>
</dbReference>
<dbReference type="Pfam" id="PF13175">
    <property type="entry name" value="AAA_15"/>
    <property type="match status" value="1"/>
</dbReference>
<dbReference type="PANTHER" id="PTHR43581:SF4">
    <property type="entry name" value="ATP_GTP PHOSPHATASE"/>
    <property type="match status" value="1"/>
</dbReference>
<dbReference type="Proteomes" id="UP000235771">
    <property type="component" value="Unassembled WGS sequence"/>
</dbReference>
<dbReference type="Pfam" id="PF20469">
    <property type="entry name" value="OLD-like_TOPRIM"/>
    <property type="match status" value="1"/>
</dbReference>
<dbReference type="SUPFAM" id="SSF52540">
    <property type="entry name" value="P-loop containing nucleoside triphosphate hydrolases"/>
    <property type="match status" value="1"/>
</dbReference>
<evidence type="ECO:0000259" key="2">
    <source>
        <dbReference type="Pfam" id="PF20469"/>
    </source>
</evidence>
<keyword evidence="3" id="KW-0255">Endonuclease</keyword>
<feature type="domain" description="Endonuclease GajA/Old nuclease/RecF-like AAA" evidence="1">
    <location>
        <begin position="1"/>
        <end position="417"/>
    </location>
</feature>
<dbReference type="CDD" id="cd00267">
    <property type="entry name" value="ABC_ATPase"/>
    <property type="match status" value="1"/>
</dbReference>
<reference evidence="3 4" key="1">
    <citation type="submission" date="2017-09" db="EMBL/GenBank/DDBJ databases">
        <title>Bacterial strain isolated from the female urinary microbiota.</title>
        <authorList>
            <person name="Thomas-White K."/>
            <person name="Kumar N."/>
            <person name="Forster S."/>
            <person name="Putonti C."/>
            <person name="Lawley T."/>
            <person name="Wolfe A.J."/>
        </authorList>
    </citation>
    <scope>NUCLEOTIDE SEQUENCE [LARGE SCALE GENOMIC DNA]</scope>
    <source>
        <strain evidence="3 4">UMB1686</strain>
    </source>
</reference>
<organism evidence="3 4">
    <name type="scientific">Gardnerella greenwoodii</name>
    <dbReference type="NCBI Taxonomy" id="2914925"/>
    <lineage>
        <taxon>Bacteria</taxon>
        <taxon>Bacillati</taxon>
        <taxon>Actinomycetota</taxon>
        <taxon>Actinomycetes</taxon>
        <taxon>Bifidobacteriales</taxon>
        <taxon>Bifidobacteriaceae</taxon>
        <taxon>Gardnerella</taxon>
    </lineage>
</organism>
<dbReference type="CDD" id="cd01026">
    <property type="entry name" value="TOPRIM_OLD"/>
    <property type="match status" value="1"/>
</dbReference>
<keyword evidence="3" id="KW-0540">Nuclease</keyword>
<proteinExistence type="predicted"/>
<dbReference type="InterPro" id="IPR051396">
    <property type="entry name" value="Bact_Antivir_Def_Nuclease"/>
</dbReference>
<evidence type="ECO:0000313" key="4">
    <source>
        <dbReference type="Proteomes" id="UP000235771"/>
    </source>
</evidence>
<dbReference type="PANTHER" id="PTHR43581">
    <property type="entry name" value="ATP/GTP PHOSPHATASE"/>
    <property type="match status" value="1"/>
</dbReference>
<feature type="domain" description="OLD protein-like TOPRIM" evidence="2">
    <location>
        <begin position="474"/>
        <end position="547"/>
    </location>
</feature>
<dbReference type="EMBL" id="PNGV01000001">
    <property type="protein sequence ID" value="PMC43158.1"/>
    <property type="molecule type" value="Genomic_DNA"/>
</dbReference>
<gene>
    <name evidence="3" type="ORF">CJ216_03515</name>
</gene>
<evidence type="ECO:0000259" key="1">
    <source>
        <dbReference type="Pfam" id="PF13175"/>
    </source>
</evidence>
<dbReference type="InterPro" id="IPR041685">
    <property type="entry name" value="AAA_GajA/Old/RecF-like"/>
</dbReference>
<accession>A0A2N6RYK7</accession>
<dbReference type="AlphaFoldDB" id="A0A2N6RYK7"/>
<comment type="caution">
    <text evidence="3">The sequence shown here is derived from an EMBL/GenBank/DDBJ whole genome shotgun (WGS) entry which is preliminary data.</text>
</comment>
<sequence length="717" mass="82319">MILNKIKVKNFRLLKNFELTLNNELSLVIGKNNCGKTSVISVLSKLLNSSEIFWEDINLDRQKELFEYLLQADATNNTTTTTSNPTISNTWEAANLQLFIEYNDTDTYTNIRKFIMDLNPNNNVIVIEFSVYISENNTKQLIDILNEKDIKEFKYFSKYMSKNFNTFFELAKYSRKYDPCKKDIDENTTENTIESTVEVDNSDIQKVIKIAGVRADRLVSNDNCNHVLSNLASEYFNSYKSAKDKSAKLFNDLEKELDTSDKKFHTLYNGSTENNGEPVKGIFADLIDIVKDYGSLEEKIDISIESSLSEKNLLADNTVLNYSSHGSYSLPETYNGLGYLNLIGILFEVETKINDFISNPAEINLLYIEEPEAHTHPQLQYIFIHNIKTHIAKRTDELRAQNKNLQLLITSHSSHIVSECDFNDIIYFSKKENSVTAKSFKSLIIEYEKDKDNKGKKAFTFVKQYLTLNRSELFFADKVICIEGDTERILIPTMLSKVDKINSKNNSNYKKLLSQNISIMETGAHSHTFMHLFKFLNIKTLIITDIDAATKSGKTYKKSNPNVATCTTNHSIKNFFENDAAFNNATNKFDNLINKEAKDKIHDNIRIAYQIKESNAEEDDGTDAGYQASSFEDAFISLNSDFILKNKDGFLKYGALNEFKDSELKYENYYKFALKKVDKKPAFASCLLYLDCADGDEDSQWKVPRYIREGLEWLQED</sequence>
<protein>
    <submittedName>
        <fullName evidence="3">ATP-dependent endonuclease</fullName>
    </submittedName>
</protein>
<keyword evidence="3" id="KW-0378">Hydrolase</keyword>
<dbReference type="InterPro" id="IPR034139">
    <property type="entry name" value="TOPRIM_OLD"/>
</dbReference>
<dbReference type="InterPro" id="IPR027417">
    <property type="entry name" value="P-loop_NTPase"/>
</dbReference>
<dbReference type="GeneID" id="98326148"/>
<keyword evidence="4" id="KW-1185">Reference proteome</keyword>
<dbReference type="GO" id="GO:0004519">
    <property type="term" value="F:endonuclease activity"/>
    <property type="evidence" value="ECO:0007669"/>
    <property type="project" value="UniProtKB-KW"/>
</dbReference>
<evidence type="ECO:0000313" key="3">
    <source>
        <dbReference type="EMBL" id="PMC43158.1"/>
    </source>
</evidence>
<name>A0A2N6RYK7_9BIFI</name>